<dbReference type="InterPro" id="IPR013786">
    <property type="entry name" value="AcylCoA_DH/ox_N"/>
</dbReference>
<evidence type="ECO:0008006" key="11">
    <source>
        <dbReference type="Google" id="ProtNLM"/>
    </source>
</evidence>
<dbReference type="Pfam" id="PF02770">
    <property type="entry name" value="Acyl-CoA_dh_M"/>
    <property type="match status" value="2"/>
</dbReference>
<evidence type="ECO:0000256" key="4">
    <source>
        <dbReference type="ARBA" id="ARBA00022827"/>
    </source>
</evidence>
<evidence type="ECO:0000256" key="1">
    <source>
        <dbReference type="ARBA" id="ARBA00001974"/>
    </source>
</evidence>
<dbReference type="InterPro" id="IPR037069">
    <property type="entry name" value="AcylCoA_DH/ox_N_sf"/>
</dbReference>
<dbReference type="InterPro" id="IPR036250">
    <property type="entry name" value="AcylCo_DH-like_C"/>
</dbReference>
<dbReference type="Gene3D" id="2.40.110.10">
    <property type="entry name" value="Butyryl-CoA Dehydrogenase, subunit A, domain 2"/>
    <property type="match status" value="2"/>
</dbReference>
<evidence type="ECO:0000313" key="10">
    <source>
        <dbReference type="Proteomes" id="UP000250790"/>
    </source>
</evidence>
<dbReference type="CDD" id="cd00567">
    <property type="entry name" value="ACAD"/>
    <property type="match status" value="1"/>
</dbReference>
<evidence type="ECO:0000259" key="8">
    <source>
        <dbReference type="Pfam" id="PF02771"/>
    </source>
</evidence>
<feature type="domain" description="Acyl-CoA oxidase/dehydrogenase middle" evidence="7">
    <location>
        <begin position="539"/>
        <end position="621"/>
    </location>
</feature>
<comment type="caution">
    <text evidence="9">The sequence shown here is derived from an EMBL/GenBank/DDBJ whole genome shotgun (WGS) entry which is preliminary data.</text>
</comment>
<name>A0A315E9W7_9BURK</name>
<feature type="domain" description="Acyl-CoA oxidase/dehydrogenase middle" evidence="7">
    <location>
        <begin position="135"/>
        <end position="214"/>
    </location>
</feature>
<dbReference type="Pfam" id="PF02771">
    <property type="entry name" value="Acyl-CoA_dh_N"/>
    <property type="match status" value="2"/>
</dbReference>
<dbReference type="EMBL" id="NESN01000004">
    <property type="protein sequence ID" value="PUE52784.1"/>
    <property type="molecule type" value="Genomic_DNA"/>
</dbReference>
<dbReference type="Proteomes" id="UP000250790">
    <property type="component" value="Unassembled WGS sequence"/>
</dbReference>
<dbReference type="InterPro" id="IPR006091">
    <property type="entry name" value="Acyl-CoA_Oxase/DH_mid-dom"/>
</dbReference>
<dbReference type="GO" id="GO:0050660">
    <property type="term" value="F:flavin adenine dinucleotide binding"/>
    <property type="evidence" value="ECO:0007669"/>
    <property type="project" value="InterPro"/>
</dbReference>
<evidence type="ECO:0000313" key="9">
    <source>
        <dbReference type="EMBL" id="PUE52784.1"/>
    </source>
</evidence>
<dbReference type="Gene3D" id="1.10.540.10">
    <property type="entry name" value="Acyl-CoA dehydrogenase/oxidase, N-terminal domain"/>
    <property type="match status" value="2"/>
</dbReference>
<comment type="cofactor">
    <cofactor evidence="1">
        <name>FAD</name>
        <dbReference type="ChEBI" id="CHEBI:57692"/>
    </cofactor>
</comment>
<evidence type="ECO:0000256" key="3">
    <source>
        <dbReference type="ARBA" id="ARBA00022630"/>
    </source>
</evidence>
<feature type="domain" description="Acyl-CoA dehydrogenase/oxidase N-terminal" evidence="8">
    <location>
        <begin position="15"/>
        <end position="130"/>
    </location>
</feature>
<evidence type="ECO:0000259" key="6">
    <source>
        <dbReference type="Pfam" id="PF00441"/>
    </source>
</evidence>
<comment type="similarity">
    <text evidence="2">Belongs to the acyl-CoA dehydrogenase family.</text>
</comment>
<feature type="domain" description="Acyl-CoA dehydrogenase/oxidase N-terminal" evidence="8">
    <location>
        <begin position="420"/>
        <end position="529"/>
    </location>
</feature>
<keyword evidence="10" id="KW-1185">Reference proteome</keyword>
<dbReference type="PANTHER" id="PTHR43292:SF3">
    <property type="entry name" value="ACYL-COA DEHYDROGENASE FADE29"/>
    <property type="match status" value="1"/>
</dbReference>
<keyword evidence="4" id="KW-0274">FAD</keyword>
<feature type="domain" description="Acyl-CoA dehydrogenase/oxidase C-terminal" evidence="6">
    <location>
        <begin position="646"/>
        <end position="761"/>
    </location>
</feature>
<dbReference type="Pfam" id="PF00441">
    <property type="entry name" value="Acyl-CoA_dh_1"/>
    <property type="match status" value="2"/>
</dbReference>
<evidence type="ECO:0000256" key="5">
    <source>
        <dbReference type="ARBA" id="ARBA00023002"/>
    </source>
</evidence>
<dbReference type="AlphaFoldDB" id="A0A315E9W7"/>
<accession>A0A315E9W7</accession>
<dbReference type="InterPro" id="IPR009075">
    <property type="entry name" value="AcylCo_DH/oxidase_C"/>
</dbReference>
<proteinExistence type="inferred from homology"/>
<dbReference type="PANTHER" id="PTHR43292">
    <property type="entry name" value="ACYL-COA DEHYDROGENASE"/>
    <property type="match status" value="1"/>
</dbReference>
<dbReference type="GO" id="GO:0005886">
    <property type="term" value="C:plasma membrane"/>
    <property type="evidence" value="ECO:0007669"/>
    <property type="project" value="TreeGrafter"/>
</dbReference>
<evidence type="ECO:0000259" key="7">
    <source>
        <dbReference type="Pfam" id="PF02770"/>
    </source>
</evidence>
<sequence>MAAASESDDPMNLSKDELEFRDEVRAFLAAELTDEIRLGGHRTSGIFSDYEVGIPWLRILAKRGWAAPHWPVAWGGCGWTPRQHDIFASEMSAADAPKVSPLGLVMAAPVLVAFGTQAQKERWLADIRNGVSYWCQGYSEPGSGSDLASLQCRARREGNEWVINGSKIWTTHAHRATHMFCLVRTDNSGKPQQGISFLMFELNNPGIQIRPIISISGDHEFNQVFFDEARVPADALIGEENQGWTIAKFLLEHERGGSSAPFLRGRLARLRESLQEAFAQGASVTEHEDIALSLANAQCRIDALHAWEQQVLTARIGGGTQPAWMPAAPSMGKVLATELKQHLTELGLDIAGPYGASSLTIEEAAAHALPVPEESVFATRAYLNDRAASIYGGTNEVQRNLIARHVLGAEVVEPVLPLDETQAMLVASLQGWLQDKWPFDKRAQMIATPEAIGPLWQGLAHELGLLGAALPEHLGGMGGGLPEQLLICQALGAALVAEPYSSSAVLGANLLQAQGDPAADALLQGLAEGQVRLAVVALEPAGRTDLSRVQTRLHKSNGQVHISGRKALVRGAPGATHWLVSARDDAGQLRICLLDPAASGMQRRDVRLIDGAWAAELAFDQAPVQALIGQGDALAALSQAWDAATLAAGAEAVGVMQTLMRDTLNYTSQRKQFGQPLAAFQALQHRMADMYMALVQAAAAVGACADVLGDSPERRAERVSSAHVTVLRAARLVGQGAVQLHGGMGMTDELAVGHGFKRLTVIEQQFGGVAQHLRRVAGLARA</sequence>
<gene>
    <name evidence="9" type="ORF">B9Z37_11475</name>
</gene>
<keyword evidence="3" id="KW-0285">Flavoprotein</keyword>
<dbReference type="SUPFAM" id="SSF47203">
    <property type="entry name" value="Acyl-CoA dehydrogenase C-terminal domain-like"/>
    <property type="match status" value="2"/>
</dbReference>
<dbReference type="InterPro" id="IPR046373">
    <property type="entry name" value="Acyl-CoA_Oxase/DH_mid-dom_sf"/>
</dbReference>
<protein>
    <recommendedName>
        <fullName evidence="11">Acyl-CoA dehydrogenase</fullName>
    </recommendedName>
</protein>
<dbReference type="Gene3D" id="1.20.140.10">
    <property type="entry name" value="Butyryl-CoA Dehydrogenase, subunit A, domain 3"/>
    <property type="match status" value="2"/>
</dbReference>
<reference evidence="9 10" key="1">
    <citation type="submission" date="2017-04" db="EMBL/GenBank/DDBJ databases">
        <title>Unexpected and diverse lifestyles within the genus Limnohabitans.</title>
        <authorList>
            <person name="Kasalicky V."/>
            <person name="Mehrshad M."/>
            <person name="Andrei S.-A."/>
            <person name="Salcher M."/>
            <person name="Kratochvilova H."/>
            <person name="Simek K."/>
            <person name="Ghai R."/>
        </authorList>
    </citation>
    <scope>NUCLEOTIDE SEQUENCE [LARGE SCALE GENOMIC DNA]</scope>
    <source>
        <strain evidence="9 10">II-B4</strain>
    </source>
</reference>
<dbReference type="GO" id="GO:0016627">
    <property type="term" value="F:oxidoreductase activity, acting on the CH-CH group of donors"/>
    <property type="evidence" value="ECO:0007669"/>
    <property type="project" value="InterPro"/>
</dbReference>
<dbReference type="SUPFAM" id="SSF56645">
    <property type="entry name" value="Acyl-CoA dehydrogenase NM domain-like"/>
    <property type="match status" value="2"/>
</dbReference>
<dbReference type="InterPro" id="IPR052161">
    <property type="entry name" value="Mycobact_Acyl-CoA_DH"/>
</dbReference>
<organism evidence="9 10">
    <name type="scientific">Limnohabitans parvus II-B4</name>
    <dbReference type="NCBI Taxonomy" id="1293052"/>
    <lineage>
        <taxon>Bacteria</taxon>
        <taxon>Pseudomonadati</taxon>
        <taxon>Pseudomonadota</taxon>
        <taxon>Betaproteobacteria</taxon>
        <taxon>Burkholderiales</taxon>
        <taxon>Comamonadaceae</taxon>
        <taxon>Limnohabitans</taxon>
    </lineage>
</organism>
<feature type="domain" description="Acyl-CoA dehydrogenase/oxidase C-terminal" evidence="6">
    <location>
        <begin position="241"/>
        <end position="407"/>
    </location>
</feature>
<keyword evidence="5" id="KW-0560">Oxidoreductase</keyword>
<dbReference type="InterPro" id="IPR009100">
    <property type="entry name" value="AcylCoA_DH/oxidase_NM_dom_sf"/>
</dbReference>
<evidence type="ECO:0000256" key="2">
    <source>
        <dbReference type="ARBA" id="ARBA00009347"/>
    </source>
</evidence>